<evidence type="ECO:0000259" key="3">
    <source>
        <dbReference type="Pfam" id="PF17481"/>
    </source>
</evidence>
<dbReference type="Pfam" id="PF17482">
    <property type="entry name" value="Phage_sheath_1C"/>
    <property type="match status" value="1"/>
</dbReference>
<evidence type="ECO:0000259" key="5">
    <source>
        <dbReference type="Pfam" id="PF22671"/>
    </source>
</evidence>
<reference evidence="6 7" key="1">
    <citation type="submission" date="2018-08" db="EMBL/GenBank/DDBJ databases">
        <title>Genome sequence of strict halophilic Halobacillus trueperi SS1 isolated from Lunsu, a salty water body of North West Himalayas.</title>
        <authorList>
            <person name="Gupta S."/>
            <person name="Sharma P."/>
            <person name="Dev K."/>
            <person name="Baumler D."/>
            <person name="Sourirajan A."/>
        </authorList>
    </citation>
    <scope>NUCLEOTIDE SEQUENCE [LARGE SCALE GENOMIC DNA]</scope>
    <source>
        <strain evidence="6 7">SS1</strain>
    </source>
</reference>
<evidence type="ECO:0000259" key="2">
    <source>
        <dbReference type="Pfam" id="PF04984"/>
    </source>
</evidence>
<evidence type="ECO:0000256" key="1">
    <source>
        <dbReference type="ARBA" id="ARBA00008005"/>
    </source>
</evidence>
<dbReference type="InterPro" id="IPR035326">
    <property type="entry name" value="Beta_sandwich_Seath"/>
</dbReference>
<dbReference type="AlphaFoldDB" id="A0A3D8VLY8"/>
<evidence type="ECO:0000259" key="4">
    <source>
        <dbReference type="Pfam" id="PF17482"/>
    </source>
</evidence>
<comment type="similarity">
    <text evidence="1">Belongs to the myoviridae tail sheath protein family.</text>
</comment>
<name>A0A3D8VLY8_9BACI</name>
<feature type="domain" description="Phage tail sheath protein-like beta-sandwich" evidence="3">
    <location>
        <begin position="95"/>
        <end position="204"/>
    </location>
</feature>
<dbReference type="Pfam" id="PF22671">
    <property type="entry name" value="Gp18_domIII_N"/>
    <property type="match status" value="1"/>
</dbReference>
<feature type="domain" description="Tail sheath protein C-terminal" evidence="4">
    <location>
        <begin position="375"/>
        <end position="475"/>
    </location>
</feature>
<feature type="domain" description="Tail sheath protein subtilisin-like" evidence="2">
    <location>
        <begin position="209"/>
        <end position="367"/>
    </location>
</feature>
<organism evidence="6 7">
    <name type="scientific">Halobacillus trueperi</name>
    <dbReference type="NCBI Taxonomy" id="156205"/>
    <lineage>
        <taxon>Bacteria</taxon>
        <taxon>Bacillati</taxon>
        <taxon>Bacillota</taxon>
        <taxon>Bacilli</taxon>
        <taxon>Bacillales</taxon>
        <taxon>Bacillaceae</taxon>
        <taxon>Halobacillus</taxon>
    </lineage>
</organism>
<dbReference type="Gene3D" id="3.40.50.11790">
    <property type="match status" value="1"/>
</dbReference>
<dbReference type="InterPro" id="IPR035089">
    <property type="entry name" value="Phage_sheath_subtilisin"/>
</dbReference>
<gene>
    <name evidence="6" type="ORF">DXT76_13715</name>
</gene>
<proteinExistence type="inferred from homology"/>
<sequence length="476" mass="51743">MSGTWSPSEDKVRAGFYMRFISAALARINGGERGVVTVPVKANWGPVEQVVDIESQKDLQDKFHTDDSEEFTAYKLIRLILLGEPSKVMAYRLVDGSEKVSSLTLKDNAATPADMITLSSAYPSTRPFNVTVRDNVVDPSNKQDIVLYEGTKQLYVFTVDRGSADDMVESINNDKDNMWITASKTNDGNGELTTIANADLTGGNAGTSGVTNEDYTDAMAAFETREFNAFALGAADEALQTSVRSWVSRLRDEGKKVIAYMGGSTTDDEDPNAGDTRSIGFNHEGVVNVTVSGKLDGVWHPSAEVACYVAGLASGQSLRESTTFAATPFEDVSPRLKNSQIKKAIQSGSFVMTHDGERVICERGVNTLTSLGEGQDNSWKKLKIIRIRDAIATDTTKTARDSYIGKVLNNADGQAALLSALKNYFETLSPELIAEGFVVEADEELNANAEADQFFWKYSAKEIDSMEEIYGTGHVG</sequence>
<dbReference type="EMBL" id="QTLC01000048">
    <property type="protein sequence ID" value="RDY70322.1"/>
    <property type="molecule type" value="Genomic_DNA"/>
</dbReference>
<comment type="caution">
    <text evidence="6">The sequence shown here is derived from an EMBL/GenBank/DDBJ whole genome shotgun (WGS) entry which is preliminary data.</text>
</comment>
<accession>A0A3D8VLY8</accession>
<dbReference type="Gene3D" id="3.30.360.90">
    <property type="match status" value="1"/>
</dbReference>
<dbReference type="InterPro" id="IPR020287">
    <property type="entry name" value="Tail_sheath_C"/>
</dbReference>
<protein>
    <submittedName>
        <fullName evidence="6">Phage tail sheath protein</fullName>
    </submittedName>
</protein>
<dbReference type="Gene3D" id="3.30.1370.220">
    <property type="match status" value="1"/>
</dbReference>
<evidence type="ECO:0000313" key="7">
    <source>
        <dbReference type="Proteomes" id="UP000257032"/>
    </source>
</evidence>
<feature type="domain" description="Tail sheath protein Gp18-like" evidence="5">
    <location>
        <begin position="33"/>
        <end position="67"/>
    </location>
</feature>
<dbReference type="RefSeq" id="WP_115894497.1">
    <property type="nucleotide sequence ID" value="NZ_QTLC01000048.1"/>
</dbReference>
<evidence type="ECO:0000313" key="6">
    <source>
        <dbReference type="EMBL" id="RDY70322.1"/>
    </source>
</evidence>
<dbReference type="Gene3D" id="3.30.1490.450">
    <property type="match status" value="1"/>
</dbReference>
<dbReference type="Pfam" id="PF04984">
    <property type="entry name" value="Phage_sheath_1"/>
    <property type="match status" value="1"/>
</dbReference>
<dbReference type="Pfam" id="PF17481">
    <property type="entry name" value="Phage_sheath_domII"/>
    <property type="match status" value="1"/>
</dbReference>
<dbReference type="Proteomes" id="UP000257032">
    <property type="component" value="Unassembled WGS sequence"/>
</dbReference>
<dbReference type="InterPro" id="IPR054564">
    <property type="entry name" value="Gp18_domIII_N"/>
</dbReference>